<dbReference type="InterPro" id="IPR050366">
    <property type="entry name" value="BP-dependent_transpt_permease"/>
</dbReference>
<dbReference type="EMBL" id="JADBEF010000001">
    <property type="protein sequence ID" value="MBE1557586.1"/>
    <property type="molecule type" value="Genomic_DNA"/>
</dbReference>
<dbReference type="InterPro" id="IPR035906">
    <property type="entry name" value="MetI-like_sf"/>
</dbReference>
<dbReference type="PANTHER" id="PTHR43386:SF6">
    <property type="entry name" value="ABC TRANSPORTER PERMEASE PROTEIN"/>
    <property type="match status" value="1"/>
</dbReference>
<keyword evidence="10" id="KW-1185">Reference proteome</keyword>
<name>A0ABR9K6E7_9ACTN</name>
<evidence type="ECO:0000256" key="5">
    <source>
        <dbReference type="ARBA" id="ARBA00022989"/>
    </source>
</evidence>
<dbReference type="RefSeq" id="WP_192773175.1">
    <property type="nucleotide sequence ID" value="NZ_BAAASY010000019.1"/>
</dbReference>
<feature type="transmembrane region" description="Helical" evidence="7">
    <location>
        <begin position="254"/>
        <end position="273"/>
    </location>
</feature>
<keyword evidence="6 7" id="KW-0472">Membrane</keyword>
<proteinExistence type="inferred from homology"/>
<feature type="transmembrane region" description="Helical" evidence="7">
    <location>
        <begin position="151"/>
        <end position="170"/>
    </location>
</feature>
<comment type="subcellular location">
    <subcellularLocation>
        <location evidence="1 7">Cell membrane</location>
        <topology evidence="1 7">Multi-pass membrane protein</topology>
    </subcellularLocation>
</comment>
<dbReference type="CDD" id="cd06261">
    <property type="entry name" value="TM_PBP2"/>
    <property type="match status" value="1"/>
</dbReference>
<keyword evidence="2 7" id="KW-0813">Transport</keyword>
<sequence length="291" mass="30824">MAVDLNVAEAPVAARAEGWWRRFRTSRRGMIGLFLLGLILLMCVLGPAISAHDPAQVDPLARLASPRAAHWFGTDQFGRDVLTRMLAGGRVSLMVAAAVTVLSVVAGCFLGLLAAMYARADGPMMRVLDALMAFPSVLLAIALMARLGPSLVNVIVALSLVTAPTFARLVRGSALVVKSAPYVELARALGLRLPTLMVRYLLANSLSPLILAATFGAANVILAEASLSFLGAGLPTSVPTWGSMLNDGQTYLRNAWWLAVAPGLALTLLLLALNMMGDALRDALDPRSERL</sequence>
<feature type="transmembrane region" description="Helical" evidence="7">
    <location>
        <begin position="127"/>
        <end position="145"/>
    </location>
</feature>
<evidence type="ECO:0000256" key="6">
    <source>
        <dbReference type="ARBA" id="ARBA00023136"/>
    </source>
</evidence>
<feature type="transmembrane region" description="Helical" evidence="7">
    <location>
        <begin position="30"/>
        <end position="49"/>
    </location>
</feature>
<dbReference type="SUPFAM" id="SSF161098">
    <property type="entry name" value="MetI-like"/>
    <property type="match status" value="1"/>
</dbReference>
<evidence type="ECO:0000256" key="1">
    <source>
        <dbReference type="ARBA" id="ARBA00004651"/>
    </source>
</evidence>
<dbReference type="Proteomes" id="UP000661607">
    <property type="component" value="Unassembled WGS sequence"/>
</dbReference>
<feature type="domain" description="ABC transmembrane type-1" evidence="8">
    <location>
        <begin position="89"/>
        <end position="277"/>
    </location>
</feature>
<gene>
    <name evidence="9" type="ORF">H4W81_000365</name>
</gene>
<reference evidence="9 10" key="1">
    <citation type="submission" date="2020-10" db="EMBL/GenBank/DDBJ databases">
        <title>Sequencing the genomes of 1000 actinobacteria strains.</title>
        <authorList>
            <person name="Klenk H.-P."/>
        </authorList>
    </citation>
    <scope>NUCLEOTIDE SEQUENCE [LARGE SCALE GENOMIC DNA]</scope>
    <source>
        <strain evidence="9 10">DSM 43748</strain>
    </source>
</reference>
<keyword evidence="5 7" id="KW-1133">Transmembrane helix</keyword>
<evidence type="ECO:0000259" key="8">
    <source>
        <dbReference type="PROSITE" id="PS50928"/>
    </source>
</evidence>
<dbReference type="Pfam" id="PF00528">
    <property type="entry name" value="BPD_transp_1"/>
    <property type="match status" value="1"/>
</dbReference>
<dbReference type="InterPro" id="IPR025966">
    <property type="entry name" value="OppC_N"/>
</dbReference>
<keyword evidence="4 7" id="KW-0812">Transmembrane</keyword>
<evidence type="ECO:0000256" key="7">
    <source>
        <dbReference type="RuleBase" id="RU363032"/>
    </source>
</evidence>
<feature type="transmembrane region" description="Helical" evidence="7">
    <location>
        <begin position="209"/>
        <end position="234"/>
    </location>
</feature>
<dbReference type="PROSITE" id="PS50928">
    <property type="entry name" value="ABC_TM1"/>
    <property type="match status" value="1"/>
</dbReference>
<dbReference type="PANTHER" id="PTHR43386">
    <property type="entry name" value="OLIGOPEPTIDE TRANSPORT SYSTEM PERMEASE PROTEIN APPC"/>
    <property type="match status" value="1"/>
</dbReference>
<evidence type="ECO:0000256" key="2">
    <source>
        <dbReference type="ARBA" id="ARBA00022448"/>
    </source>
</evidence>
<evidence type="ECO:0000313" key="9">
    <source>
        <dbReference type="EMBL" id="MBE1557586.1"/>
    </source>
</evidence>
<dbReference type="Pfam" id="PF12911">
    <property type="entry name" value="OppC_N"/>
    <property type="match status" value="1"/>
</dbReference>
<dbReference type="InterPro" id="IPR000515">
    <property type="entry name" value="MetI-like"/>
</dbReference>
<evidence type="ECO:0000256" key="4">
    <source>
        <dbReference type="ARBA" id="ARBA00022692"/>
    </source>
</evidence>
<protein>
    <submittedName>
        <fullName evidence="9">Peptide/nickel transport system permease protein</fullName>
    </submittedName>
</protein>
<feature type="transmembrane region" description="Helical" evidence="7">
    <location>
        <begin position="91"/>
        <end position="115"/>
    </location>
</feature>
<comment type="similarity">
    <text evidence="7">Belongs to the binding-protein-dependent transport system permease family.</text>
</comment>
<evidence type="ECO:0000256" key="3">
    <source>
        <dbReference type="ARBA" id="ARBA00022475"/>
    </source>
</evidence>
<keyword evidence="3" id="KW-1003">Cell membrane</keyword>
<organism evidence="9 10">
    <name type="scientific">Nonomuraea africana</name>
    <dbReference type="NCBI Taxonomy" id="46171"/>
    <lineage>
        <taxon>Bacteria</taxon>
        <taxon>Bacillati</taxon>
        <taxon>Actinomycetota</taxon>
        <taxon>Actinomycetes</taxon>
        <taxon>Streptosporangiales</taxon>
        <taxon>Streptosporangiaceae</taxon>
        <taxon>Nonomuraea</taxon>
    </lineage>
</organism>
<comment type="caution">
    <text evidence="9">The sequence shown here is derived from an EMBL/GenBank/DDBJ whole genome shotgun (WGS) entry which is preliminary data.</text>
</comment>
<accession>A0ABR9K6E7</accession>
<evidence type="ECO:0000313" key="10">
    <source>
        <dbReference type="Proteomes" id="UP000661607"/>
    </source>
</evidence>
<dbReference type="Gene3D" id="1.10.3720.10">
    <property type="entry name" value="MetI-like"/>
    <property type="match status" value="1"/>
</dbReference>